<dbReference type="Proteomes" id="UP000194546">
    <property type="component" value="Unassembled WGS sequence"/>
</dbReference>
<comment type="caution">
    <text evidence="1">The sequence shown here is derived from an EMBL/GenBank/DDBJ whole genome shotgun (WGS) entry which is preliminary data.</text>
</comment>
<evidence type="ECO:0000313" key="1">
    <source>
        <dbReference type="EMBL" id="OTP71816.1"/>
    </source>
</evidence>
<dbReference type="EMBL" id="NBTZ01000100">
    <property type="protein sequence ID" value="OTP71816.1"/>
    <property type="molecule type" value="Genomic_DNA"/>
</dbReference>
<gene>
    <name evidence="2" type="ORF">PAMC26510_22925</name>
    <name evidence="1" type="ORF">PAMC26577_22925</name>
</gene>
<protein>
    <submittedName>
        <fullName evidence="1">Uncharacterized protein</fullName>
    </submittedName>
</protein>
<dbReference type="EMBL" id="NBTY01000123">
    <property type="protein sequence ID" value="OTP72018.1"/>
    <property type="molecule type" value="Genomic_DNA"/>
</dbReference>
<accession>A0A242MKI9</accession>
<dbReference type="Proteomes" id="UP000195221">
    <property type="component" value="Unassembled WGS sequence"/>
</dbReference>
<name>A0A242MKI9_CABSO</name>
<evidence type="ECO:0000313" key="3">
    <source>
        <dbReference type="Proteomes" id="UP000194546"/>
    </source>
</evidence>
<proteinExistence type="predicted"/>
<dbReference type="AlphaFoldDB" id="A0A242MKI9"/>
<sequence length="47" mass="5653">MISGWRSFKPGRKINWRDVLERGIDNFQIDAFMSQREFEMAYGRVVD</sequence>
<reference evidence="2 3" key="1">
    <citation type="submission" date="2017-03" db="EMBL/GenBank/DDBJ databases">
        <title>Genome analysis of strain PAMC 26510.</title>
        <authorList>
            <person name="Oh H.-M."/>
            <person name="Yang J.-A."/>
        </authorList>
    </citation>
    <scope>NUCLEOTIDE SEQUENCE [LARGE SCALE GENOMIC DNA]</scope>
    <source>
        <strain evidence="2 3">PAMC 26510</strain>
    </source>
</reference>
<reference evidence="1 4" key="2">
    <citation type="submission" date="2017-03" db="EMBL/GenBank/DDBJ databases">
        <title>Genome analysis of strain PAMC 26577.</title>
        <authorList>
            <person name="Oh H.-M."/>
            <person name="Yang J.-A."/>
        </authorList>
    </citation>
    <scope>NUCLEOTIDE SEQUENCE [LARGE SCALE GENOMIC DNA]</scope>
    <source>
        <strain evidence="1 4">PAMC 26577</strain>
    </source>
</reference>
<evidence type="ECO:0000313" key="4">
    <source>
        <dbReference type="Proteomes" id="UP000195221"/>
    </source>
</evidence>
<evidence type="ECO:0000313" key="2">
    <source>
        <dbReference type="EMBL" id="OTP72018.1"/>
    </source>
</evidence>
<organism evidence="1 4">
    <name type="scientific">Caballeronia sordidicola</name>
    <name type="common">Burkholderia sordidicola</name>
    <dbReference type="NCBI Taxonomy" id="196367"/>
    <lineage>
        <taxon>Bacteria</taxon>
        <taxon>Pseudomonadati</taxon>
        <taxon>Pseudomonadota</taxon>
        <taxon>Betaproteobacteria</taxon>
        <taxon>Burkholderiales</taxon>
        <taxon>Burkholderiaceae</taxon>
        <taxon>Caballeronia</taxon>
    </lineage>
</organism>